<evidence type="ECO:0000259" key="1">
    <source>
        <dbReference type="Pfam" id="PF07238"/>
    </source>
</evidence>
<reference evidence="2 3" key="1">
    <citation type="submission" date="2019-12" db="EMBL/GenBank/DDBJ databases">
        <title>Genomic-based taxomic classification of the family Erythrobacteraceae.</title>
        <authorList>
            <person name="Xu L."/>
        </authorList>
    </citation>
    <scope>NUCLEOTIDE SEQUENCE [LARGE SCALE GENOMIC DNA]</scope>
    <source>
        <strain evidence="2 3">MCCC 1K02066</strain>
    </source>
</reference>
<dbReference type="Proteomes" id="UP000469159">
    <property type="component" value="Unassembled WGS sequence"/>
</dbReference>
<dbReference type="SUPFAM" id="SSF141371">
    <property type="entry name" value="PilZ domain-like"/>
    <property type="match status" value="1"/>
</dbReference>
<dbReference type="EMBL" id="WTYK01000004">
    <property type="protein sequence ID" value="MXP41794.1"/>
    <property type="molecule type" value="Genomic_DNA"/>
</dbReference>
<gene>
    <name evidence="2" type="ORF">GRI75_09090</name>
</gene>
<protein>
    <recommendedName>
        <fullName evidence="1">PilZ domain-containing protein</fullName>
    </recommendedName>
</protein>
<keyword evidence="3" id="KW-1185">Reference proteome</keyword>
<accession>A0A6I4UVB7</accession>
<proteinExistence type="predicted"/>
<dbReference type="AlphaFoldDB" id="A0A6I4UVB7"/>
<evidence type="ECO:0000313" key="2">
    <source>
        <dbReference type="EMBL" id="MXP41794.1"/>
    </source>
</evidence>
<name>A0A6I4UVB7_9SPHN</name>
<dbReference type="InterPro" id="IPR009875">
    <property type="entry name" value="PilZ_domain"/>
</dbReference>
<dbReference type="Pfam" id="PF07238">
    <property type="entry name" value="PilZ"/>
    <property type="match status" value="1"/>
</dbReference>
<feature type="domain" description="PilZ" evidence="1">
    <location>
        <begin position="8"/>
        <end position="93"/>
    </location>
</feature>
<comment type="caution">
    <text evidence="2">The sequence shown here is derived from an EMBL/GenBank/DDBJ whole genome shotgun (WGS) entry which is preliminary data.</text>
</comment>
<dbReference type="RefSeq" id="WP_160746638.1">
    <property type="nucleotide sequence ID" value="NZ_WTYK01000004.1"/>
</dbReference>
<sequence length="134" mass="14891">MKTGHVDRRAKRLRMKSSVLLRNGTGSRMKAHLFNISQYGCALLTENTCLREGAIYSLKTEGVELLVGRVVWARNLWAGLEFTQSLHPAVVDHLATKDGMNIPDYGGDDLLHEMVRHEAPQGGRPFDPPAPKTV</sequence>
<dbReference type="GO" id="GO:0035438">
    <property type="term" value="F:cyclic-di-GMP binding"/>
    <property type="evidence" value="ECO:0007669"/>
    <property type="project" value="InterPro"/>
</dbReference>
<organism evidence="2 3">
    <name type="scientific">Croceibacterium soli</name>
    <dbReference type="NCBI Taxonomy" id="1739690"/>
    <lineage>
        <taxon>Bacteria</taxon>
        <taxon>Pseudomonadati</taxon>
        <taxon>Pseudomonadota</taxon>
        <taxon>Alphaproteobacteria</taxon>
        <taxon>Sphingomonadales</taxon>
        <taxon>Erythrobacteraceae</taxon>
        <taxon>Croceibacterium</taxon>
    </lineage>
</organism>
<evidence type="ECO:0000313" key="3">
    <source>
        <dbReference type="Proteomes" id="UP000469159"/>
    </source>
</evidence>
<dbReference type="OrthoDB" id="9795572at2"/>